<dbReference type="InterPro" id="IPR040256">
    <property type="entry name" value="At4g02000-like"/>
</dbReference>
<sequence length="123" mass="14589">MRTLYKFYQILTNILSLMVKSICSKYFYERHHSILKKKHLKPGSLLSITSVAEKPIAVNKATQDRIRPSNARIKIILDLLDKHLNSARLQFLEKESDRIIEHYPKIVYDKFPLYCAHCKHQRH</sequence>
<dbReference type="PANTHER" id="PTHR31286:SF104">
    <property type="entry name" value="PEROXIDASE"/>
    <property type="match status" value="1"/>
</dbReference>
<dbReference type="EMBL" id="JACXVP010000007">
    <property type="protein sequence ID" value="KAG5594206.1"/>
    <property type="molecule type" value="Genomic_DNA"/>
</dbReference>
<dbReference type="PANTHER" id="PTHR31286">
    <property type="entry name" value="GLYCINE-RICH CELL WALL STRUCTURAL PROTEIN 1.8-LIKE"/>
    <property type="match status" value="1"/>
</dbReference>
<organism evidence="1 2">
    <name type="scientific">Solanum commersonii</name>
    <name type="common">Commerson's wild potato</name>
    <name type="synonym">Commerson's nightshade</name>
    <dbReference type="NCBI Taxonomy" id="4109"/>
    <lineage>
        <taxon>Eukaryota</taxon>
        <taxon>Viridiplantae</taxon>
        <taxon>Streptophyta</taxon>
        <taxon>Embryophyta</taxon>
        <taxon>Tracheophyta</taxon>
        <taxon>Spermatophyta</taxon>
        <taxon>Magnoliopsida</taxon>
        <taxon>eudicotyledons</taxon>
        <taxon>Gunneridae</taxon>
        <taxon>Pentapetalae</taxon>
        <taxon>asterids</taxon>
        <taxon>lamiids</taxon>
        <taxon>Solanales</taxon>
        <taxon>Solanaceae</taxon>
        <taxon>Solanoideae</taxon>
        <taxon>Solaneae</taxon>
        <taxon>Solanum</taxon>
    </lineage>
</organism>
<evidence type="ECO:0000313" key="1">
    <source>
        <dbReference type="EMBL" id="KAG5594206.1"/>
    </source>
</evidence>
<name>A0A9J5Y555_SOLCO</name>
<proteinExistence type="predicted"/>
<evidence type="ECO:0000313" key="2">
    <source>
        <dbReference type="Proteomes" id="UP000824120"/>
    </source>
</evidence>
<protein>
    <submittedName>
        <fullName evidence="1">Uncharacterized protein</fullName>
    </submittedName>
</protein>
<reference evidence="1 2" key="1">
    <citation type="submission" date="2020-09" db="EMBL/GenBank/DDBJ databases">
        <title>De no assembly of potato wild relative species, Solanum commersonii.</title>
        <authorList>
            <person name="Cho K."/>
        </authorList>
    </citation>
    <scope>NUCLEOTIDE SEQUENCE [LARGE SCALE GENOMIC DNA]</scope>
    <source>
        <strain evidence="1">LZ3.2</strain>
        <tissue evidence="1">Leaf</tissue>
    </source>
</reference>
<dbReference type="Proteomes" id="UP000824120">
    <property type="component" value="Chromosome 7"/>
</dbReference>
<dbReference type="AlphaFoldDB" id="A0A9J5Y555"/>
<accession>A0A9J5Y555</accession>
<comment type="caution">
    <text evidence="1">The sequence shown here is derived from an EMBL/GenBank/DDBJ whole genome shotgun (WGS) entry which is preliminary data.</text>
</comment>
<keyword evidence="2" id="KW-1185">Reference proteome</keyword>
<gene>
    <name evidence="1" type="ORF">H5410_035438</name>
</gene>